<dbReference type="AlphaFoldDB" id="A0A1C3RK09"/>
<name>A0A1C3RK09_9PROT</name>
<feature type="chain" id="PRO_5008680842" evidence="1">
    <location>
        <begin position="22"/>
        <end position="245"/>
    </location>
</feature>
<evidence type="ECO:0000256" key="1">
    <source>
        <dbReference type="SAM" id="SignalP"/>
    </source>
</evidence>
<dbReference type="RefSeq" id="WP_069189600.1">
    <property type="nucleotide sequence ID" value="NZ_FLYE01000045.1"/>
</dbReference>
<gene>
    <name evidence="2" type="ORF">MTBPR1_60094</name>
</gene>
<proteinExistence type="predicted"/>
<keyword evidence="3" id="KW-1185">Reference proteome</keyword>
<dbReference type="STRING" id="1867952.MTBPR1_60094"/>
<dbReference type="OrthoDB" id="8481290at2"/>
<evidence type="ECO:0000313" key="3">
    <source>
        <dbReference type="Proteomes" id="UP000231658"/>
    </source>
</evidence>
<accession>A0A1C3RK09</accession>
<reference evidence="2 3" key="1">
    <citation type="submission" date="2016-07" db="EMBL/GenBank/DDBJ databases">
        <authorList>
            <person name="Lefevre C.T."/>
        </authorList>
    </citation>
    <scope>NUCLEOTIDE SEQUENCE [LARGE SCALE GENOMIC DNA]</scope>
    <source>
        <strain evidence="2">PR1</strain>
    </source>
</reference>
<dbReference type="Gene3D" id="3.40.190.10">
    <property type="entry name" value="Periplasmic binding protein-like II"/>
    <property type="match status" value="2"/>
</dbReference>
<organism evidence="2 3">
    <name type="scientific">Candidatus Terasakiella magnetica</name>
    <dbReference type="NCBI Taxonomy" id="1867952"/>
    <lineage>
        <taxon>Bacteria</taxon>
        <taxon>Pseudomonadati</taxon>
        <taxon>Pseudomonadota</taxon>
        <taxon>Alphaproteobacteria</taxon>
        <taxon>Rhodospirillales</taxon>
        <taxon>Terasakiellaceae</taxon>
        <taxon>Terasakiella</taxon>
    </lineage>
</organism>
<evidence type="ECO:0000313" key="2">
    <source>
        <dbReference type="EMBL" id="SCA57581.1"/>
    </source>
</evidence>
<keyword evidence="1" id="KW-0732">Signal</keyword>
<protein>
    <submittedName>
        <fullName evidence="2">Uncharacterized protein</fullName>
    </submittedName>
</protein>
<dbReference type="SUPFAM" id="SSF53850">
    <property type="entry name" value="Periplasmic binding protein-like II"/>
    <property type="match status" value="1"/>
</dbReference>
<dbReference type="Proteomes" id="UP000231658">
    <property type="component" value="Unassembled WGS sequence"/>
</dbReference>
<dbReference type="EMBL" id="FLYE01000045">
    <property type="protein sequence ID" value="SCA57581.1"/>
    <property type="molecule type" value="Genomic_DNA"/>
</dbReference>
<feature type="signal peptide" evidence="1">
    <location>
        <begin position="1"/>
        <end position="21"/>
    </location>
</feature>
<sequence>MLLRSLCLIISLLFSSFSVSAADFLNLSAIQHSDNSNISELVLREAYKKIGIEIFITPLPAKRSLHHSNQGRADGELFRIAGMEKTYKNLVPVPIPINFLDAMVMSHKTTFDVNGWESLKPYMLAIRRGVKFSDTATQGMKRTFLNSNIGLGRILLEDNQVDLAIIARVNGLSVIQQLNEVKATTDLKLLEPPLQSYPLYHYLHKRHAHLIDRLTQALKEMQSKGRIQEIRNYYLALKYSNKKEP</sequence>